<organism evidence="7 8">
    <name type="scientific">Algoriphagus locisalis</name>
    <dbReference type="NCBI Taxonomy" id="305507"/>
    <lineage>
        <taxon>Bacteria</taxon>
        <taxon>Pseudomonadati</taxon>
        <taxon>Bacteroidota</taxon>
        <taxon>Cytophagia</taxon>
        <taxon>Cytophagales</taxon>
        <taxon>Cyclobacteriaceae</taxon>
        <taxon>Algoriphagus</taxon>
    </lineage>
</organism>
<dbReference type="SUPFAM" id="SSF53335">
    <property type="entry name" value="S-adenosyl-L-methionine-dependent methyltransferases"/>
    <property type="match status" value="1"/>
</dbReference>
<evidence type="ECO:0000256" key="6">
    <source>
        <dbReference type="ARBA" id="ARBA00047942"/>
    </source>
</evidence>
<accession>A0A1I7AKE6</accession>
<dbReference type="PROSITE" id="PS00092">
    <property type="entry name" value="N6_MTASE"/>
    <property type="match status" value="1"/>
</dbReference>
<dbReference type="InterPro" id="IPR012327">
    <property type="entry name" value="MeTrfase_D12"/>
</dbReference>
<dbReference type="AlphaFoldDB" id="A0A1I7AKE6"/>
<dbReference type="RefSeq" id="WP_211482892.1">
    <property type="nucleotide sequence ID" value="NZ_FPBF01000002.1"/>
</dbReference>
<evidence type="ECO:0000256" key="2">
    <source>
        <dbReference type="ARBA" id="ARBA00011900"/>
    </source>
</evidence>
<dbReference type="GO" id="GO:0009007">
    <property type="term" value="F:site-specific DNA-methyltransferase (adenine-specific) activity"/>
    <property type="evidence" value="ECO:0007669"/>
    <property type="project" value="UniProtKB-EC"/>
</dbReference>
<name>A0A1I7AKE6_9BACT</name>
<dbReference type="EMBL" id="FPBF01000002">
    <property type="protein sequence ID" value="SFT75449.1"/>
    <property type="molecule type" value="Genomic_DNA"/>
</dbReference>
<evidence type="ECO:0000256" key="4">
    <source>
        <dbReference type="ARBA" id="ARBA00022679"/>
    </source>
</evidence>
<keyword evidence="5" id="KW-0949">S-adenosyl-L-methionine</keyword>
<dbReference type="Pfam" id="PF02086">
    <property type="entry name" value="MethyltransfD12"/>
    <property type="match status" value="1"/>
</dbReference>
<dbReference type="STRING" id="305507.SAMN04489724_2037"/>
<evidence type="ECO:0000313" key="7">
    <source>
        <dbReference type="EMBL" id="SFT75449.1"/>
    </source>
</evidence>
<dbReference type="EC" id="2.1.1.72" evidence="2"/>
<keyword evidence="3 7" id="KW-0489">Methyltransferase</keyword>
<dbReference type="GO" id="GO:0009307">
    <property type="term" value="P:DNA restriction-modification system"/>
    <property type="evidence" value="ECO:0007669"/>
    <property type="project" value="InterPro"/>
</dbReference>
<keyword evidence="4 7" id="KW-0808">Transferase</keyword>
<proteinExistence type="inferred from homology"/>
<dbReference type="InterPro" id="IPR002052">
    <property type="entry name" value="DNA_methylase_N6_adenine_CS"/>
</dbReference>
<keyword evidence="8" id="KW-1185">Reference proteome</keyword>
<evidence type="ECO:0000313" key="8">
    <source>
        <dbReference type="Proteomes" id="UP000199673"/>
    </source>
</evidence>
<dbReference type="InterPro" id="IPR023095">
    <property type="entry name" value="Ade_MeTrfase_dom_2"/>
</dbReference>
<comment type="similarity">
    <text evidence="1">Belongs to the N(4)/N(6)-methyltransferase family.</text>
</comment>
<sequence length="358" mass="41545">MQDLQLFPFDSEISVEHRVSKYPLMRYMGSKNKLVHWIHETLEGLDFDSALDAFSGSGVVSYMMKSMNKKVYSNDFLNFSSVISKGVIENNTDKINAHDMSILLDMDVKSEDFIQRTFKDVFYDQADLLFLDKISSNIGQIGSKYKRALAYAALFRSCLKKQPRGVFTISGNLDRYNDGRRDLRLSMRQHFVEQVAIYNEVVFDNHKENASFNLNVFDFGSKMYKPDLVYMDPPYVPASDDNCYVKRYHFLEGLSKYWKGEEIMENTKVKKIKKKHTPFSYRKTAIQAFEEMFDKFSDSTLVLSYSSNAYPDLETLVSIMKNHKDDVEVKTKPHKYHFGNHSSVLRSNVNEYLVIGQG</sequence>
<dbReference type="GO" id="GO:0003676">
    <property type="term" value="F:nucleic acid binding"/>
    <property type="evidence" value="ECO:0007669"/>
    <property type="project" value="InterPro"/>
</dbReference>
<reference evidence="8" key="1">
    <citation type="submission" date="2016-10" db="EMBL/GenBank/DDBJ databases">
        <authorList>
            <person name="Varghese N."/>
            <person name="Submissions S."/>
        </authorList>
    </citation>
    <scope>NUCLEOTIDE SEQUENCE [LARGE SCALE GENOMIC DNA]</scope>
    <source>
        <strain evidence="8">DSM 23445</strain>
    </source>
</reference>
<gene>
    <name evidence="7" type="ORF">SAMN04489724_2037</name>
</gene>
<dbReference type="InterPro" id="IPR029063">
    <property type="entry name" value="SAM-dependent_MTases_sf"/>
</dbReference>
<evidence type="ECO:0000256" key="3">
    <source>
        <dbReference type="ARBA" id="ARBA00022603"/>
    </source>
</evidence>
<dbReference type="Gene3D" id="3.40.50.150">
    <property type="entry name" value="Vaccinia Virus protein VP39"/>
    <property type="match status" value="1"/>
</dbReference>
<evidence type="ECO:0000256" key="1">
    <source>
        <dbReference type="ARBA" id="ARBA00006594"/>
    </source>
</evidence>
<dbReference type="Gene3D" id="1.10.1020.10">
    <property type="entry name" value="Adenine-specific Methyltransferase, Domain 2"/>
    <property type="match status" value="1"/>
</dbReference>
<dbReference type="PRINTS" id="PR00505">
    <property type="entry name" value="D12N6MTFRASE"/>
</dbReference>
<dbReference type="Proteomes" id="UP000199673">
    <property type="component" value="Unassembled WGS sequence"/>
</dbReference>
<dbReference type="GO" id="GO:0032259">
    <property type="term" value="P:methylation"/>
    <property type="evidence" value="ECO:0007669"/>
    <property type="project" value="UniProtKB-KW"/>
</dbReference>
<comment type="catalytic activity">
    <reaction evidence="6">
        <text>a 2'-deoxyadenosine in DNA + S-adenosyl-L-methionine = an N(6)-methyl-2'-deoxyadenosine in DNA + S-adenosyl-L-homocysteine + H(+)</text>
        <dbReference type="Rhea" id="RHEA:15197"/>
        <dbReference type="Rhea" id="RHEA-COMP:12418"/>
        <dbReference type="Rhea" id="RHEA-COMP:12419"/>
        <dbReference type="ChEBI" id="CHEBI:15378"/>
        <dbReference type="ChEBI" id="CHEBI:57856"/>
        <dbReference type="ChEBI" id="CHEBI:59789"/>
        <dbReference type="ChEBI" id="CHEBI:90615"/>
        <dbReference type="ChEBI" id="CHEBI:90616"/>
        <dbReference type="EC" id="2.1.1.72"/>
    </reaction>
</comment>
<protein>
    <recommendedName>
        <fullName evidence="2">site-specific DNA-methyltransferase (adenine-specific)</fullName>
        <ecNumber evidence="2">2.1.1.72</ecNumber>
    </recommendedName>
</protein>
<evidence type="ECO:0000256" key="5">
    <source>
        <dbReference type="ARBA" id="ARBA00022691"/>
    </source>
</evidence>